<dbReference type="RefSeq" id="WP_052206320.1">
    <property type="nucleotide sequence ID" value="NZ_CALUAC010000081.1"/>
</dbReference>
<feature type="region of interest" description="Disordered" evidence="3">
    <location>
        <begin position="24"/>
        <end position="52"/>
    </location>
</feature>
<dbReference type="AlphaFoldDB" id="A0A0K1REG5"/>
<dbReference type="PROSITE" id="PS51257">
    <property type="entry name" value="PROKAR_LIPOPROTEIN"/>
    <property type="match status" value="1"/>
</dbReference>
<protein>
    <recommendedName>
        <fullName evidence="5">Low molecular weight antigen MTB12-like C-terminal domain-containing protein</fullName>
    </recommendedName>
</protein>
<organism evidence="6 7">
    <name type="scientific">Corynebacterium riegelii</name>
    <dbReference type="NCBI Taxonomy" id="156976"/>
    <lineage>
        <taxon>Bacteria</taxon>
        <taxon>Bacillati</taxon>
        <taxon>Actinomycetota</taxon>
        <taxon>Actinomycetes</taxon>
        <taxon>Mycobacteriales</taxon>
        <taxon>Corynebacteriaceae</taxon>
        <taxon>Corynebacterium</taxon>
    </lineage>
</organism>
<dbReference type="KEGG" id="crie:AK829_01650"/>
<feature type="domain" description="Low molecular weight antigen MTB12-like C-terminal" evidence="5">
    <location>
        <begin position="53"/>
        <end position="161"/>
    </location>
</feature>
<proteinExistence type="inferred from homology"/>
<accession>A0A0K1REG5</accession>
<evidence type="ECO:0000256" key="1">
    <source>
        <dbReference type="ARBA" id="ARBA00022729"/>
    </source>
</evidence>
<dbReference type="EMBL" id="CP012342">
    <property type="protein sequence ID" value="AKV59778.1"/>
    <property type="molecule type" value="Genomic_DNA"/>
</dbReference>
<name>A0A0K1REG5_9CORY</name>
<evidence type="ECO:0000259" key="5">
    <source>
        <dbReference type="Pfam" id="PF26580"/>
    </source>
</evidence>
<comment type="similarity">
    <text evidence="2">Belongs to the MTB12 family.</text>
</comment>
<reference evidence="6 7" key="1">
    <citation type="submission" date="2015-08" db="EMBL/GenBank/DDBJ databases">
        <authorList>
            <person name="Babu N.S."/>
            <person name="Beckwith C.J."/>
            <person name="Beseler K.G."/>
            <person name="Brison A."/>
            <person name="Carone J.V."/>
            <person name="Caskin T.P."/>
            <person name="Diamond M."/>
            <person name="Durham M.E."/>
            <person name="Foxe J.M."/>
            <person name="Go M."/>
            <person name="Henderson B.A."/>
            <person name="Jones I.B."/>
            <person name="McGettigan J.A."/>
            <person name="Micheletti S.J."/>
            <person name="Nasrallah M.E."/>
            <person name="Ortiz D."/>
            <person name="Piller C.R."/>
            <person name="Privatt S.R."/>
            <person name="Schneider S.L."/>
            <person name="Sharp S."/>
            <person name="Smith T.C."/>
            <person name="Stanton J.D."/>
            <person name="Ullery H.E."/>
            <person name="Wilson R.J."/>
            <person name="Serrano M.G."/>
            <person name="Buck G."/>
            <person name="Lee V."/>
            <person name="Wang Y."/>
            <person name="Carvalho R."/>
            <person name="Voegtly L."/>
            <person name="Shi R."/>
            <person name="Duckworth R."/>
            <person name="Johnson A."/>
            <person name="Loviza R."/>
            <person name="Walstead R."/>
            <person name="Shah Z."/>
            <person name="Kiflezghi M."/>
            <person name="Wade K."/>
            <person name="Ball S.L."/>
            <person name="Bradley K.W."/>
            <person name="Asai D.J."/>
            <person name="Bowman C.A."/>
            <person name="Russell D.A."/>
            <person name="Pope W.H."/>
            <person name="Jacobs-Sera D."/>
            <person name="Hendrix R.W."/>
            <person name="Hatfull G.F."/>
        </authorList>
    </citation>
    <scope>NUCLEOTIDE SEQUENCE [LARGE SCALE GENOMIC DNA]</scope>
    <source>
        <strain evidence="6 7">PUDD_83A45</strain>
    </source>
</reference>
<keyword evidence="7" id="KW-1185">Reference proteome</keyword>
<evidence type="ECO:0000256" key="4">
    <source>
        <dbReference type="SAM" id="SignalP"/>
    </source>
</evidence>
<dbReference type="PATRIC" id="fig|156976.3.peg.323"/>
<dbReference type="InterPro" id="IPR058644">
    <property type="entry name" value="Mtb12-like_C"/>
</dbReference>
<keyword evidence="1 4" id="KW-0732">Signal</keyword>
<gene>
    <name evidence="6" type="ORF">AK829_01650</name>
</gene>
<feature type="chain" id="PRO_5043994148" description="Low molecular weight antigen MTB12-like C-terminal domain-containing protein" evidence="4">
    <location>
        <begin position="21"/>
        <end position="185"/>
    </location>
</feature>
<evidence type="ECO:0000313" key="7">
    <source>
        <dbReference type="Proteomes" id="UP000060016"/>
    </source>
</evidence>
<feature type="compositionally biased region" description="Low complexity" evidence="3">
    <location>
        <begin position="29"/>
        <end position="52"/>
    </location>
</feature>
<sequence length="185" mass="19373">MHAPKIAATIAAVTLSFSLAACSGDAETDTTPTTTAEQETSQEAAPAAPAAELPSAEELNGVLQRAADPNLPIEERMLTVQGGETVPELFDVMSQSQLESGAQFQVVDPVLADFEPNQVLAPVNLTAPDTEPTLINDVMFVHEDGHWKLSQQWACNLISSTLSPDQVPEMCAAGAPVAPAPVDPS</sequence>
<evidence type="ECO:0000256" key="2">
    <source>
        <dbReference type="ARBA" id="ARBA00093774"/>
    </source>
</evidence>
<feature type="signal peptide" evidence="4">
    <location>
        <begin position="1"/>
        <end position="20"/>
    </location>
</feature>
<evidence type="ECO:0000256" key="3">
    <source>
        <dbReference type="SAM" id="MobiDB-lite"/>
    </source>
</evidence>
<dbReference type="Proteomes" id="UP000060016">
    <property type="component" value="Chromosome"/>
</dbReference>
<dbReference type="Pfam" id="PF26580">
    <property type="entry name" value="Mtb12_C"/>
    <property type="match status" value="1"/>
</dbReference>
<evidence type="ECO:0000313" key="6">
    <source>
        <dbReference type="EMBL" id="AKV59778.1"/>
    </source>
</evidence>
<dbReference type="STRING" id="156976.AK829_01650"/>